<keyword evidence="3" id="KW-0479">Metal-binding</keyword>
<dbReference type="InterPro" id="IPR004183">
    <property type="entry name" value="Xdiol_dOase_suB"/>
</dbReference>
<dbReference type="GO" id="GO:0016702">
    <property type="term" value="F:oxidoreductase activity, acting on single donors with incorporation of molecular oxygen, incorporation of two atoms of oxygen"/>
    <property type="evidence" value="ECO:0007669"/>
    <property type="project" value="UniProtKB-ARBA"/>
</dbReference>
<evidence type="ECO:0000259" key="6">
    <source>
        <dbReference type="Pfam" id="PF02900"/>
    </source>
</evidence>
<keyword evidence="8" id="KW-1185">Reference proteome</keyword>
<dbReference type="OMA" id="SVIDGFW"/>
<evidence type="ECO:0000313" key="8">
    <source>
        <dbReference type="Proteomes" id="UP000094389"/>
    </source>
</evidence>
<dbReference type="PANTHER" id="PTHR30096">
    <property type="entry name" value="4,5-DOPA DIOXYGENASE EXTRADIOL-LIKE PROTEIN"/>
    <property type="match status" value="1"/>
</dbReference>
<reference evidence="7 8" key="1">
    <citation type="journal article" date="2016" name="Proc. Natl. Acad. Sci. U.S.A.">
        <title>Comparative genomics of biotechnologically important yeasts.</title>
        <authorList>
            <person name="Riley R."/>
            <person name="Haridas S."/>
            <person name="Wolfe K.H."/>
            <person name="Lopes M.R."/>
            <person name="Hittinger C.T."/>
            <person name="Goeker M."/>
            <person name="Salamov A.A."/>
            <person name="Wisecaver J.H."/>
            <person name="Long T.M."/>
            <person name="Calvey C.H."/>
            <person name="Aerts A.L."/>
            <person name="Barry K.W."/>
            <person name="Choi C."/>
            <person name="Clum A."/>
            <person name="Coughlan A.Y."/>
            <person name="Deshpande S."/>
            <person name="Douglass A.P."/>
            <person name="Hanson S.J."/>
            <person name="Klenk H.-P."/>
            <person name="LaButti K.M."/>
            <person name="Lapidus A."/>
            <person name="Lindquist E.A."/>
            <person name="Lipzen A.M."/>
            <person name="Meier-Kolthoff J.P."/>
            <person name="Ohm R.A."/>
            <person name="Otillar R.P."/>
            <person name="Pangilinan J.L."/>
            <person name="Peng Y."/>
            <person name="Rokas A."/>
            <person name="Rosa C.A."/>
            <person name="Scheuner C."/>
            <person name="Sibirny A.A."/>
            <person name="Slot J.C."/>
            <person name="Stielow J.B."/>
            <person name="Sun H."/>
            <person name="Kurtzman C.P."/>
            <person name="Blackwell M."/>
            <person name="Grigoriev I.V."/>
            <person name="Jeffries T.W."/>
        </authorList>
    </citation>
    <scope>NUCLEOTIDE SEQUENCE [LARGE SCALE GENOMIC DNA]</scope>
    <source>
        <strain evidence="8">ATCC 18201 / CBS 1600 / BCRC 20928 / JCM 3617 / NBRC 0987 / NRRL Y-1542</strain>
    </source>
</reference>
<dbReference type="GO" id="GO:0008270">
    <property type="term" value="F:zinc ion binding"/>
    <property type="evidence" value="ECO:0007669"/>
    <property type="project" value="InterPro"/>
</dbReference>
<evidence type="ECO:0000313" key="7">
    <source>
        <dbReference type="EMBL" id="ODV71368.1"/>
    </source>
</evidence>
<gene>
    <name evidence="7" type="ORF">CYBJADRAFT_169415</name>
</gene>
<proteinExistence type="inferred from homology"/>
<dbReference type="PANTHER" id="PTHR30096:SF0">
    <property type="entry name" value="4,5-DOPA DIOXYGENASE EXTRADIOL-LIKE PROTEIN"/>
    <property type="match status" value="1"/>
</dbReference>
<organism evidence="7 8">
    <name type="scientific">Cyberlindnera jadinii (strain ATCC 18201 / CBS 1600 / BCRC 20928 / JCM 3617 / NBRC 0987 / NRRL Y-1542)</name>
    <name type="common">Torula yeast</name>
    <name type="synonym">Candida utilis</name>
    <dbReference type="NCBI Taxonomy" id="983966"/>
    <lineage>
        <taxon>Eukaryota</taxon>
        <taxon>Fungi</taxon>
        <taxon>Dikarya</taxon>
        <taxon>Ascomycota</taxon>
        <taxon>Saccharomycotina</taxon>
        <taxon>Saccharomycetes</taxon>
        <taxon>Phaffomycetales</taxon>
        <taxon>Phaffomycetaceae</taxon>
        <taxon>Cyberlindnera</taxon>
    </lineage>
</organism>
<evidence type="ECO:0000256" key="1">
    <source>
        <dbReference type="ARBA" id="ARBA00001947"/>
    </source>
</evidence>
<dbReference type="CDD" id="cd07363">
    <property type="entry name" value="45_DOPA_Dioxygenase"/>
    <property type="match status" value="1"/>
</dbReference>
<dbReference type="SUPFAM" id="SSF53213">
    <property type="entry name" value="LigB-like"/>
    <property type="match status" value="1"/>
</dbReference>
<feature type="domain" description="Extradiol ring-cleavage dioxygenase class III enzyme subunit B" evidence="6">
    <location>
        <begin position="73"/>
        <end position="339"/>
    </location>
</feature>
<dbReference type="GO" id="GO:0008198">
    <property type="term" value="F:ferrous iron binding"/>
    <property type="evidence" value="ECO:0007669"/>
    <property type="project" value="InterPro"/>
</dbReference>
<name>A0A1E4RVT6_CYBJN</name>
<evidence type="ECO:0000256" key="5">
    <source>
        <dbReference type="ARBA" id="ARBA00023002"/>
    </source>
</evidence>
<protein>
    <submittedName>
        <fullName evidence="7">LigB-domain-containing protein</fullName>
    </submittedName>
</protein>
<evidence type="ECO:0000256" key="3">
    <source>
        <dbReference type="ARBA" id="ARBA00022723"/>
    </source>
</evidence>
<dbReference type="EMBL" id="KV453941">
    <property type="protein sequence ID" value="ODV71368.1"/>
    <property type="molecule type" value="Genomic_DNA"/>
</dbReference>
<evidence type="ECO:0000256" key="4">
    <source>
        <dbReference type="ARBA" id="ARBA00022833"/>
    </source>
</evidence>
<dbReference type="Gene3D" id="3.40.830.10">
    <property type="entry name" value="LigB-like"/>
    <property type="match status" value="1"/>
</dbReference>
<sequence>MLVRSFLVSIIVIIVALFASKSFHHKVLAGLSSLLGRSAINNSLNSTTSSILSDSMTSSSVNLFNSDKPKTPVYFFSHGGPTFMYPDDPFGEAGAYKAVSKVGKFIKKQLKPNFIIVVSAHWEGQGQIEIGVPKDTLGGDDENELIYDFYGFPSHMYKEQFHSRGSVSLAKDIKKSLQEEGLDAKLTPRGIDHGVWVPFKVAFSTNKASDEHWDVDVPLVQVSLLHSDDFKVHRKLGHALAKYRELGGVVICSGMSVHNLRDLGVAASTGRTMPYVTPFNKLLTDAVSKSGDDRFASLEDLKSDSKQLLYKAHPSLEHFMPIVVASGAAENEPAKEIYNSAMLSLGWGVYQFGDYVSNDKEKI</sequence>
<keyword evidence="4" id="KW-0862">Zinc</keyword>
<dbReference type="Proteomes" id="UP000094389">
    <property type="component" value="Unassembled WGS sequence"/>
</dbReference>
<accession>A0A1E4RVT6</accession>
<dbReference type="GeneID" id="30990154"/>
<comment type="cofactor">
    <cofactor evidence="1">
        <name>Zn(2+)</name>
        <dbReference type="ChEBI" id="CHEBI:29105"/>
    </cofactor>
</comment>
<keyword evidence="5" id="KW-0560">Oxidoreductase</keyword>
<dbReference type="InterPro" id="IPR014436">
    <property type="entry name" value="Extradiol_dOase_DODA"/>
</dbReference>
<dbReference type="AlphaFoldDB" id="A0A1E4RVT6"/>
<evidence type="ECO:0000256" key="2">
    <source>
        <dbReference type="ARBA" id="ARBA00007581"/>
    </source>
</evidence>
<dbReference type="Pfam" id="PF02900">
    <property type="entry name" value="LigB"/>
    <property type="match status" value="1"/>
</dbReference>
<dbReference type="OrthoDB" id="7396853at2759"/>
<comment type="similarity">
    <text evidence="2">Belongs to the DODA-type extradiol aromatic ring-opening dioxygenase family.</text>
</comment>
<dbReference type="STRING" id="983966.A0A1E4RVT6"/>
<dbReference type="RefSeq" id="XP_020068407.1">
    <property type="nucleotide sequence ID" value="XM_020215758.1"/>
</dbReference>